<feature type="domain" description="Thioesterase" evidence="2">
    <location>
        <begin position="99"/>
        <end position="179"/>
    </location>
</feature>
<dbReference type="EMBL" id="RZGK01000012">
    <property type="protein sequence ID" value="KAF9695105.1"/>
    <property type="molecule type" value="Genomic_DNA"/>
</dbReference>
<evidence type="ECO:0000259" key="2">
    <source>
        <dbReference type="Pfam" id="PF03061"/>
    </source>
</evidence>
<evidence type="ECO:0000313" key="4">
    <source>
        <dbReference type="Proteomes" id="UP000651452"/>
    </source>
</evidence>
<comment type="similarity">
    <text evidence="1">Belongs to the thioesterase PaaI family.</text>
</comment>
<dbReference type="Pfam" id="PF03061">
    <property type="entry name" value="4HBT"/>
    <property type="match status" value="1"/>
</dbReference>
<sequence length="227" mass="24924">MSAVCSRKPQASNAVLNATFEPSQAYRIPKIMTADDGKKKARAAVQAMFDRYKLLASQRPKGHIDFDSAVMNNMKIVDAGPEGSVEFELYIAPNFSNLNNVMHGGAAGVIFDMSTTIALCPVARPGFWEFMGGVTRSLNISYLKAVPIGTTVRLVSRVTSVGKQMAMIRGEMTSLDGKTTFCTVEHHKVNVPVLLDHLNARIPWDDEFEKEWGVVKGKTKIGLKSKM</sequence>
<dbReference type="Gene3D" id="3.10.129.10">
    <property type="entry name" value="Hotdog Thioesterase"/>
    <property type="match status" value="1"/>
</dbReference>
<evidence type="ECO:0000313" key="3">
    <source>
        <dbReference type="EMBL" id="KAF9695105.1"/>
    </source>
</evidence>
<proteinExistence type="inferred from homology"/>
<dbReference type="SUPFAM" id="SSF54637">
    <property type="entry name" value="Thioesterase/thiol ester dehydrase-isomerase"/>
    <property type="match status" value="1"/>
</dbReference>
<dbReference type="GO" id="GO:0047617">
    <property type="term" value="F:fatty acyl-CoA hydrolase activity"/>
    <property type="evidence" value="ECO:0007669"/>
    <property type="project" value="InterPro"/>
</dbReference>
<dbReference type="PANTHER" id="PTHR21660:SF9">
    <property type="entry name" value="THIOESTERASE DOMAIN-CONTAINING PROTEIN"/>
    <property type="match status" value="1"/>
</dbReference>
<dbReference type="InterPro" id="IPR006683">
    <property type="entry name" value="Thioestr_dom"/>
</dbReference>
<dbReference type="InterPro" id="IPR029069">
    <property type="entry name" value="HotDog_dom_sf"/>
</dbReference>
<comment type="caution">
    <text evidence="3">The sequence shown here is derived from an EMBL/GenBank/DDBJ whole genome shotgun (WGS) entry which is preliminary data.</text>
</comment>
<keyword evidence="4" id="KW-1185">Reference proteome</keyword>
<evidence type="ECO:0000256" key="1">
    <source>
        <dbReference type="ARBA" id="ARBA00008324"/>
    </source>
</evidence>
<dbReference type="InterPro" id="IPR039298">
    <property type="entry name" value="ACOT13"/>
</dbReference>
<reference evidence="3" key="1">
    <citation type="submission" date="2018-12" db="EMBL/GenBank/DDBJ databases">
        <authorList>
            <person name="Syme R.A."/>
            <person name="Farfan-Caceres L."/>
            <person name="Lichtenzveig J."/>
        </authorList>
    </citation>
    <scope>NUCLEOTIDE SEQUENCE</scope>
    <source>
        <strain evidence="3">Al4</strain>
    </source>
</reference>
<protein>
    <recommendedName>
        <fullName evidence="2">Thioesterase domain-containing protein</fullName>
    </recommendedName>
</protein>
<gene>
    <name evidence="3" type="ORF">EKO04_007145</name>
</gene>
<dbReference type="Proteomes" id="UP000651452">
    <property type="component" value="Unassembled WGS sequence"/>
</dbReference>
<reference evidence="3" key="2">
    <citation type="submission" date="2020-09" db="EMBL/GenBank/DDBJ databases">
        <title>Reference genome assembly for Australian Ascochyta lentis isolate Al4.</title>
        <authorList>
            <person name="Lee R.C."/>
            <person name="Farfan-Caceres L.M."/>
            <person name="Debler J.W."/>
            <person name="Williams A.H."/>
            <person name="Henares B.M."/>
        </authorList>
    </citation>
    <scope>NUCLEOTIDE SEQUENCE</scope>
    <source>
        <strain evidence="3">Al4</strain>
    </source>
</reference>
<name>A0A8H7J218_9PLEO</name>
<organism evidence="3 4">
    <name type="scientific">Ascochyta lentis</name>
    <dbReference type="NCBI Taxonomy" id="205686"/>
    <lineage>
        <taxon>Eukaryota</taxon>
        <taxon>Fungi</taxon>
        <taxon>Dikarya</taxon>
        <taxon>Ascomycota</taxon>
        <taxon>Pezizomycotina</taxon>
        <taxon>Dothideomycetes</taxon>
        <taxon>Pleosporomycetidae</taxon>
        <taxon>Pleosporales</taxon>
        <taxon>Pleosporineae</taxon>
        <taxon>Didymellaceae</taxon>
        <taxon>Ascochyta</taxon>
    </lineage>
</organism>
<dbReference type="PANTHER" id="PTHR21660">
    <property type="entry name" value="THIOESTERASE SUPERFAMILY MEMBER-RELATED"/>
    <property type="match status" value="1"/>
</dbReference>
<accession>A0A8H7J218</accession>
<dbReference type="OrthoDB" id="2831072at2759"/>
<dbReference type="AlphaFoldDB" id="A0A8H7J218"/>
<dbReference type="CDD" id="cd03443">
    <property type="entry name" value="PaaI_thioesterase"/>
    <property type="match status" value="1"/>
</dbReference>